<dbReference type="EMBL" id="CP003940">
    <property type="protein sequence ID" value="AFZ48251.1"/>
    <property type="molecule type" value="Genomic_DNA"/>
</dbReference>
<dbReference type="PATRIC" id="fig|292563.3.peg.2408"/>
<gene>
    <name evidence="2" type="ordered locus">Cyast_2303</name>
</gene>
<dbReference type="AlphaFoldDB" id="K9YMU2"/>
<dbReference type="STRING" id="292563.Cyast_2303"/>
<accession>K9YMU2</accession>
<organism evidence="2 3">
    <name type="scientific">Cyanobacterium stanieri (strain ATCC 29140 / PCC 7202)</name>
    <dbReference type="NCBI Taxonomy" id="292563"/>
    <lineage>
        <taxon>Bacteria</taxon>
        <taxon>Bacillati</taxon>
        <taxon>Cyanobacteriota</taxon>
        <taxon>Cyanophyceae</taxon>
        <taxon>Oscillatoriophycideae</taxon>
        <taxon>Chroococcales</taxon>
        <taxon>Geminocystaceae</taxon>
        <taxon>Cyanobacterium</taxon>
    </lineage>
</organism>
<dbReference type="HOGENOM" id="CLU_2048293_0_0_3"/>
<dbReference type="eggNOG" id="ENOG5032Y73">
    <property type="taxonomic scope" value="Bacteria"/>
</dbReference>
<reference evidence="3" key="1">
    <citation type="journal article" date="2013" name="Proc. Natl. Acad. Sci. U.S.A.">
        <title>Improving the coverage of the cyanobacterial phylum using diversity-driven genome sequencing.</title>
        <authorList>
            <person name="Shih P.M."/>
            <person name="Wu D."/>
            <person name="Latifi A."/>
            <person name="Axen S.D."/>
            <person name="Fewer D.P."/>
            <person name="Talla E."/>
            <person name="Calteau A."/>
            <person name="Cai F."/>
            <person name="Tandeau de Marsac N."/>
            <person name="Rippka R."/>
            <person name="Herdman M."/>
            <person name="Sivonen K."/>
            <person name="Coursin T."/>
            <person name="Laurent T."/>
            <person name="Goodwin L."/>
            <person name="Nolan M."/>
            <person name="Davenport K.W."/>
            <person name="Han C.S."/>
            <person name="Rubin E.M."/>
            <person name="Eisen J.A."/>
            <person name="Woyke T."/>
            <person name="Gugger M."/>
            <person name="Kerfeld C.A."/>
        </authorList>
    </citation>
    <scope>NUCLEOTIDE SEQUENCE [LARGE SCALE GENOMIC DNA]</scope>
    <source>
        <strain evidence="3">ATCC 29140 / PCC 7202</strain>
    </source>
</reference>
<keyword evidence="3" id="KW-1185">Reference proteome</keyword>
<sequence>MSDNWENQEHNQEENQETSALEVANKPTALLPNNRPIQPSRLEVVSTYKSVGSIRPITKSDLSVKNTLVLSGSRPISAGTLQISEQYNVMGNRPVASNEIDDVFLLMGYLD</sequence>
<dbReference type="KEGG" id="csn:Cyast_2303"/>
<name>K9YMU2_CYASC</name>
<protein>
    <submittedName>
        <fullName evidence="2">Uncharacterized protein</fullName>
    </submittedName>
</protein>
<evidence type="ECO:0000313" key="3">
    <source>
        <dbReference type="Proteomes" id="UP000010483"/>
    </source>
</evidence>
<proteinExistence type="predicted"/>
<dbReference type="BioCyc" id="CSTA292563:G1353-2307-MONOMER"/>
<evidence type="ECO:0000256" key="1">
    <source>
        <dbReference type="SAM" id="MobiDB-lite"/>
    </source>
</evidence>
<dbReference type="Proteomes" id="UP000010483">
    <property type="component" value="Chromosome"/>
</dbReference>
<evidence type="ECO:0000313" key="2">
    <source>
        <dbReference type="EMBL" id="AFZ48251.1"/>
    </source>
</evidence>
<feature type="region of interest" description="Disordered" evidence="1">
    <location>
        <begin position="1"/>
        <end position="36"/>
    </location>
</feature>